<evidence type="ECO:0000259" key="9">
    <source>
        <dbReference type="Pfam" id="PF00884"/>
    </source>
</evidence>
<feature type="transmembrane region" description="Helical" evidence="8">
    <location>
        <begin position="12"/>
        <end position="34"/>
    </location>
</feature>
<feature type="transmembrane region" description="Helical" evidence="8">
    <location>
        <begin position="68"/>
        <end position="89"/>
    </location>
</feature>
<dbReference type="SUPFAM" id="SSF53649">
    <property type="entry name" value="Alkaline phosphatase-like"/>
    <property type="match status" value="1"/>
</dbReference>
<dbReference type="CDD" id="cd16015">
    <property type="entry name" value="LTA_synthase"/>
    <property type="match status" value="1"/>
</dbReference>
<evidence type="ECO:0000256" key="2">
    <source>
        <dbReference type="ARBA" id="ARBA00009983"/>
    </source>
</evidence>
<evidence type="ECO:0000256" key="1">
    <source>
        <dbReference type="ARBA" id="ARBA00004651"/>
    </source>
</evidence>
<comment type="similarity">
    <text evidence="2 7">Belongs to the LTA synthase family.</text>
</comment>
<evidence type="ECO:0000256" key="3">
    <source>
        <dbReference type="ARBA" id="ARBA00022475"/>
    </source>
</evidence>
<name>A0ABS6K098_9BACI</name>
<protein>
    <submittedName>
        <fullName evidence="10">LTA synthase family protein</fullName>
    </submittedName>
</protein>
<dbReference type="InterPro" id="IPR012160">
    <property type="entry name" value="LtaS-like"/>
</dbReference>
<dbReference type="EMBL" id="JAHQCR010000091">
    <property type="protein sequence ID" value="MBU9724277.1"/>
    <property type="molecule type" value="Genomic_DNA"/>
</dbReference>
<feature type="domain" description="Sulfatase N-terminal" evidence="9">
    <location>
        <begin position="245"/>
        <end position="532"/>
    </location>
</feature>
<reference evidence="10 11" key="1">
    <citation type="submission" date="2021-06" db="EMBL/GenBank/DDBJ databases">
        <title>Bacillus sp. RD4P76, an endophyte from a halophyte.</title>
        <authorList>
            <person name="Sun J.-Q."/>
        </authorList>
    </citation>
    <scope>NUCLEOTIDE SEQUENCE [LARGE SCALE GENOMIC DNA]</scope>
    <source>
        <strain evidence="10 11">JCM 17098</strain>
    </source>
</reference>
<evidence type="ECO:0000256" key="4">
    <source>
        <dbReference type="ARBA" id="ARBA00022692"/>
    </source>
</evidence>
<feature type="transmembrane region" description="Helical" evidence="8">
    <location>
        <begin position="40"/>
        <end position="61"/>
    </location>
</feature>
<keyword evidence="5 8" id="KW-1133">Transmembrane helix</keyword>
<evidence type="ECO:0000256" key="6">
    <source>
        <dbReference type="ARBA" id="ARBA00023136"/>
    </source>
</evidence>
<accession>A0ABS6K098</accession>
<keyword evidence="3 7" id="KW-1003">Cell membrane</keyword>
<dbReference type="Proteomes" id="UP000790580">
    <property type="component" value="Unassembled WGS sequence"/>
</dbReference>
<organism evidence="10 11">
    <name type="scientific">Evansella alkalicola</name>
    <dbReference type="NCBI Taxonomy" id="745819"/>
    <lineage>
        <taxon>Bacteria</taxon>
        <taxon>Bacillati</taxon>
        <taxon>Bacillota</taxon>
        <taxon>Bacilli</taxon>
        <taxon>Bacillales</taxon>
        <taxon>Bacillaceae</taxon>
        <taxon>Evansella</taxon>
    </lineage>
</organism>
<dbReference type="PANTHER" id="PTHR47371:SF1">
    <property type="entry name" value="LIPOTEICHOIC ACID SYNTHASE-LIKE YQGS"/>
    <property type="match status" value="1"/>
</dbReference>
<dbReference type="Gene3D" id="3.40.720.10">
    <property type="entry name" value="Alkaline Phosphatase, subunit A"/>
    <property type="match status" value="1"/>
</dbReference>
<keyword evidence="6 7" id="KW-0472">Membrane</keyword>
<comment type="caution">
    <text evidence="10">The sequence shown here is derived from an EMBL/GenBank/DDBJ whole genome shotgun (WGS) entry which is preliminary data.</text>
</comment>
<keyword evidence="4 8" id="KW-0812">Transmembrane</keyword>
<evidence type="ECO:0000256" key="7">
    <source>
        <dbReference type="PIRNR" id="PIRNR005091"/>
    </source>
</evidence>
<evidence type="ECO:0000313" key="10">
    <source>
        <dbReference type="EMBL" id="MBU9724277.1"/>
    </source>
</evidence>
<proteinExistence type="inferred from homology"/>
<dbReference type="InterPro" id="IPR017850">
    <property type="entry name" value="Alkaline_phosphatase_core_sf"/>
</dbReference>
<evidence type="ECO:0000256" key="8">
    <source>
        <dbReference type="SAM" id="Phobius"/>
    </source>
</evidence>
<dbReference type="RefSeq" id="WP_088077143.1">
    <property type="nucleotide sequence ID" value="NZ_JAHQCR010000091.1"/>
</dbReference>
<dbReference type="Pfam" id="PF00884">
    <property type="entry name" value="Sulfatase"/>
    <property type="match status" value="1"/>
</dbReference>
<evidence type="ECO:0000256" key="5">
    <source>
        <dbReference type="ARBA" id="ARBA00022989"/>
    </source>
</evidence>
<dbReference type="PIRSF" id="PIRSF005091">
    <property type="entry name" value="Mmb_sulf_HI1246"/>
    <property type="match status" value="1"/>
</dbReference>
<comment type="subcellular location">
    <subcellularLocation>
        <location evidence="1">Cell membrane</location>
        <topology evidence="1">Multi-pass membrane protein</topology>
    </subcellularLocation>
</comment>
<dbReference type="InterPro" id="IPR000917">
    <property type="entry name" value="Sulfatase_N"/>
</dbReference>
<evidence type="ECO:0000313" key="11">
    <source>
        <dbReference type="Proteomes" id="UP000790580"/>
    </source>
</evidence>
<gene>
    <name evidence="10" type="ORF">KS407_22900</name>
</gene>
<sequence>MKSFFKSHRFMLLCLGILWVKTFVISSLTFNININKYLEAIIFAVNPLAFLLVVFSIGVLFKPKVQPKYYFIISLLLSIVLYSNSVYFREFSDIITLPMLVMGANMGDLSTSIFALIQWYDVFFFVDVLLIGYFMFKTPAVLTVTQTSFKQTRSKFAVIAVIVLTIVGLIQFNHPETRTHSFNRDHLVQSMGIYNFYVYDAGVHTLTSTQTVFADVGDWWNIERYLEENRVEPNKDMFGVAEDMNVVVVSLESVESFVIGETIHGEEITPFLNELIEESFYFENFYYQTGQGKTSDAEFLINNSLYPLGRGAVFHTHTDNEFEALPGILKEQGYYNASFHANTETFYNRDIMYENFGYDRFYEMEDYEITEENSVGWGMKDIDWIEQSMEYVKELPEPFYSTFLTLTNHFPYELGQEDHFIDPYDSESEIVNQYFPTVRYTDEAMKVLVEGLKDEGLYENTILIMYGDHYGIANSHYDELEKFLGKEIDPVEEIKLERVPLIIHIPGMEGERLDTVSGQIDVMPTILNLLGIPEQDKIMFGSDLFAEDREDFAVLRNGNVITDEIIFHHGVCYEEKSGEEIPLENCEEAVKRGEMELFYSDEIIYSDLFRFRE</sequence>
<dbReference type="PANTHER" id="PTHR47371">
    <property type="entry name" value="LIPOTEICHOIC ACID SYNTHASE"/>
    <property type="match status" value="1"/>
</dbReference>
<feature type="transmembrane region" description="Helical" evidence="8">
    <location>
        <begin position="156"/>
        <end position="174"/>
    </location>
</feature>
<dbReference type="Gene3D" id="3.30.1120.170">
    <property type="match status" value="1"/>
</dbReference>
<feature type="transmembrane region" description="Helical" evidence="8">
    <location>
        <begin position="109"/>
        <end position="136"/>
    </location>
</feature>
<dbReference type="InterPro" id="IPR050448">
    <property type="entry name" value="OpgB/LTA_synthase_biosynth"/>
</dbReference>
<keyword evidence="11" id="KW-1185">Reference proteome</keyword>